<evidence type="ECO:0000313" key="2">
    <source>
        <dbReference type="EMBL" id="KIM49829.1"/>
    </source>
</evidence>
<evidence type="ECO:0000256" key="1">
    <source>
        <dbReference type="SAM" id="Phobius"/>
    </source>
</evidence>
<name>A0A0C3D078_HEBCY</name>
<accession>A0A0C3D078</accession>
<gene>
    <name evidence="2" type="ORF">M413DRAFT_116606</name>
</gene>
<feature type="transmembrane region" description="Helical" evidence="1">
    <location>
        <begin position="170"/>
        <end position="189"/>
    </location>
</feature>
<evidence type="ECO:0000313" key="3">
    <source>
        <dbReference type="Proteomes" id="UP000053424"/>
    </source>
</evidence>
<dbReference type="EMBL" id="KN831768">
    <property type="protein sequence ID" value="KIM49829.1"/>
    <property type="molecule type" value="Genomic_DNA"/>
</dbReference>
<keyword evidence="1" id="KW-0812">Transmembrane</keyword>
<feature type="transmembrane region" description="Helical" evidence="1">
    <location>
        <begin position="348"/>
        <end position="374"/>
    </location>
</feature>
<dbReference type="OrthoDB" id="3058001at2759"/>
<reference evidence="2 3" key="1">
    <citation type="submission" date="2014-04" db="EMBL/GenBank/DDBJ databases">
        <authorList>
            <consortium name="DOE Joint Genome Institute"/>
            <person name="Kuo A."/>
            <person name="Gay G."/>
            <person name="Dore J."/>
            <person name="Kohler A."/>
            <person name="Nagy L.G."/>
            <person name="Floudas D."/>
            <person name="Copeland A."/>
            <person name="Barry K.W."/>
            <person name="Cichocki N."/>
            <person name="Veneault-Fourrey C."/>
            <person name="LaButti K."/>
            <person name="Lindquist E.A."/>
            <person name="Lipzen A."/>
            <person name="Lundell T."/>
            <person name="Morin E."/>
            <person name="Murat C."/>
            <person name="Sun H."/>
            <person name="Tunlid A."/>
            <person name="Henrissat B."/>
            <person name="Grigoriev I.V."/>
            <person name="Hibbett D.S."/>
            <person name="Martin F."/>
            <person name="Nordberg H.P."/>
            <person name="Cantor M.N."/>
            <person name="Hua S.X."/>
        </authorList>
    </citation>
    <scope>NUCLEOTIDE SEQUENCE [LARGE SCALE GENOMIC DNA]</scope>
    <source>
        <strain evidence="3">h7</strain>
    </source>
</reference>
<protein>
    <submittedName>
        <fullName evidence="2">Uncharacterized protein</fullName>
    </submittedName>
</protein>
<feature type="transmembrane region" description="Helical" evidence="1">
    <location>
        <begin position="210"/>
        <end position="232"/>
    </location>
</feature>
<proteinExistence type="predicted"/>
<keyword evidence="1" id="KW-1133">Transmembrane helix</keyword>
<feature type="transmembrane region" description="Helical" evidence="1">
    <location>
        <begin position="38"/>
        <end position="57"/>
    </location>
</feature>
<feature type="transmembrane region" description="Helical" evidence="1">
    <location>
        <begin position="69"/>
        <end position="87"/>
    </location>
</feature>
<keyword evidence="3" id="KW-1185">Reference proteome</keyword>
<sequence length="442" mass="50784">MEYLDSNSLRPLGDLPIIRDAPTRVSNPHSRWHPRITVYRLLVVSTTISLGSAKAVATFYGKSYVSTTIEWVAGVAVFSLLFMLGWFEESPLEYPKLAWMFDCDLVHFFLGLFKKDPKYTSEGRQLHIRRHDGPHPLITSYRLIVSCSVFTFGMVKAYLSYAGLVGAANVLDWTFGILVTSTLYVLGLYENNPANMMPYFFERHFDKEFYSGRSFFFSIALYLIGLAFTVTFSSVSLKFLMRIHSGVYEDIKPEGASMSFTDFHDRSMMFLGECIWLLPLAGIGYSLYFIREIVSAFGRLTPFRKLARLLRHAFLWIPKTISRQFNTPTWAEAVLEPVHKFFRFVRCFIAHILFFMVATVVWANVAVICLGFPFRTLSDPGNKDPGLVWIYLFRFCMIFLMPGSVLCGLAACIGIIFSIRQVLRPFLQDLDDIYRQKLFLEL</sequence>
<dbReference type="Proteomes" id="UP000053424">
    <property type="component" value="Unassembled WGS sequence"/>
</dbReference>
<dbReference type="HOGENOM" id="CLU_625617_0_0_1"/>
<feature type="transmembrane region" description="Helical" evidence="1">
    <location>
        <begin position="386"/>
        <end position="419"/>
    </location>
</feature>
<reference evidence="3" key="2">
    <citation type="submission" date="2015-01" db="EMBL/GenBank/DDBJ databases">
        <title>Evolutionary Origins and Diversification of the Mycorrhizal Mutualists.</title>
        <authorList>
            <consortium name="DOE Joint Genome Institute"/>
            <consortium name="Mycorrhizal Genomics Consortium"/>
            <person name="Kohler A."/>
            <person name="Kuo A."/>
            <person name="Nagy L.G."/>
            <person name="Floudas D."/>
            <person name="Copeland A."/>
            <person name="Barry K.W."/>
            <person name="Cichocki N."/>
            <person name="Veneault-Fourrey C."/>
            <person name="LaButti K."/>
            <person name="Lindquist E.A."/>
            <person name="Lipzen A."/>
            <person name="Lundell T."/>
            <person name="Morin E."/>
            <person name="Murat C."/>
            <person name="Riley R."/>
            <person name="Ohm R."/>
            <person name="Sun H."/>
            <person name="Tunlid A."/>
            <person name="Henrissat B."/>
            <person name="Grigoriev I.V."/>
            <person name="Hibbett D.S."/>
            <person name="Martin F."/>
        </authorList>
    </citation>
    <scope>NUCLEOTIDE SEQUENCE [LARGE SCALE GENOMIC DNA]</scope>
    <source>
        <strain evidence="3">h7</strain>
    </source>
</reference>
<feature type="transmembrane region" description="Helical" evidence="1">
    <location>
        <begin position="143"/>
        <end position="164"/>
    </location>
</feature>
<feature type="transmembrane region" description="Helical" evidence="1">
    <location>
        <begin position="268"/>
        <end position="290"/>
    </location>
</feature>
<dbReference type="AlphaFoldDB" id="A0A0C3D078"/>
<keyword evidence="1" id="KW-0472">Membrane</keyword>
<organism evidence="2 3">
    <name type="scientific">Hebeloma cylindrosporum</name>
    <dbReference type="NCBI Taxonomy" id="76867"/>
    <lineage>
        <taxon>Eukaryota</taxon>
        <taxon>Fungi</taxon>
        <taxon>Dikarya</taxon>
        <taxon>Basidiomycota</taxon>
        <taxon>Agaricomycotina</taxon>
        <taxon>Agaricomycetes</taxon>
        <taxon>Agaricomycetidae</taxon>
        <taxon>Agaricales</taxon>
        <taxon>Agaricineae</taxon>
        <taxon>Hymenogastraceae</taxon>
        <taxon>Hebeloma</taxon>
    </lineage>
</organism>